<dbReference type="Proteomes" id="UP000886803">
    <property type="component" value="Unassembled WGS sequence"/>
</dbReference>
<dbReference type="EMBL" id="DWYG01000149">
    <property type="protein sequence ID" value="HJB42569.1"/>
    <property type="molecule type" value="Genomic_DNA"/>
</dbReference>
<sequence length="126" mass="13753">MKSCVVTASYSCPPQKVWLYLTNANLNHWRTDISQADISADGTEINEHNKDGSITQIKVTEAEKPRRLRCQFSRGRVHGTFTAILLGGGDATSLECTLEVEGMGLFAKPKKGLEERLAMLSQAVGG</sequence>
<dbReference type="AlphaFoldDB" id="A0A9D2M8J2"/>
<reference evidence="1" key="1">
    <citation type="journal article" date="2021" name="PeerJ">
        <title>Extensive microbial diversity within the chicken gut microbiome revealed by metagenomics and culture.</title>
        <authorList>
            <person name="Gilroy R."/>
            <person name="Ravi A."/>
            <person name="Getino M."/>
            <person name="Pursley I."/>
            <person name="Horton D.L."/>
            <person name="Alikhan N.F."/>
            <person name="Baker D."/>
            <person name="Gharbi K."/>
            <person name="Hall N."/>
            <person name="Watson M."/>
            <person name="Adriaenssens E.M."/>
            <person name="Foster-Nyarko E."/>
            <person name="Jarju S."/>
            <person name="Secka A."/>
            <person name="Antonio M."/>
            <person name="Oren A."/>
            <person name="Chaudhuri R.R."/>
            <person name="La Ragione R."/>
            <person name="Hildebrand F."/>
            <person name="Pallen M.J."/>
        </authorList>
    </citation>
    <scope>NUCLEOTIDE SEQUENCE</scope>
    <source>
        <strain evidence="1">ChiBcec8-13705</strain>
    </source>
</reference>
<evidence type="ECO:0000313" key="2">
    <source>
        <dbReference type="Proteomes" id="UP000886803"/>
    </source>
</evidence>
<gene>
    <name evidence="1" type="ORF">H9945_08735</name>
</gene>
<dbReference type="SUPFAM" id="SSF55961">
    <property type="entry name" value="Bet v1-like"/>
    <property type="match status" value="1"/>
</dbReference>
<evidence type="ECO:0008006" key="3">
    <source>
        <dbReference type="Google" id="ProtNLM"/>
    </source>
</evidence>
<evidence type="ECO:0000313" key="1">
    <source>
        <dbReference type="EMBL" id="HJB42569.1"/>
    </source>
</evidence>
<name>A0A9D2M8J2_9FIRM</name>
<organism evidence="1 2">
    <name type="scientific">Candidatus Gemmiger avicola</name>
    <dbReference type="NCBI Taxonomy" id="2838605"/>
    <lineage>
        <taxon>Bacteria</taxon>
        <taxon>Bacillati</taxon>
        <taxon>Bacillota</taxon>
        <taxon>Clostridia</taxon>
        <taxon>Eubacteriales</taxon>
        <taxon>Gemmiger</taxon>
    </lineage>
</organism>
<reference evidence="1" key="2">
    <citation type="submission" date="2021-04" db="EMBL/GenBank/DDBJ databases">
        <authorList>
            <person name="Gilroy R."/>
        </authorList>
    </citation>
    <scope>NUCLEOTIDE SEQUENCE</scope>
    <source>
        <strain evidence="1">ChiBcec8-13705</strain>
    </source>
</reference>
<accession>A0A9D2M8J2</accession>
<protein>
    <recommendedName>
        <fullName evidence="3">Polyketide cyclase / dehydrase and lipid transport</fullName>
    </recommendedName>
</protein>
<comment type="caution">
    <text evidence="1">The sequence shown here is derived from an EMBL/GenBank/DDBJ whole genome shotgun (WGS) entry which is preliminary data.</text>
</comment>
<dbReference type="Gene3D" id="3.30.530.20">
    <property type="match status" value="1"/>
</dbReference>
<dbReference type="InterPro" id="IPR023393">
    <property type="entry name" value="START-like_dom_sf"/>
</dbReference>
<proteinExistence type="predicted"/>